<accession>A0AAD3D9V7</accession>
<feature type="signal peptide" evidence="3">
    <location>
        <begin position="1"/>
        <end position="19"/>
    </location>
</feature>
<proteinExistence type="predicted"/>
<evidence type="ECO:0000256" key="3">
    <source>
        <dbReference type="SAM" id="SignalP"/>
    </source>
</evidence>
<evidence type="ECO:0000256" key="2">
    <source>
        <dbReference type="SAM" id="MobiDB-lite"/>
    </source>
</evidence>
<feature type="region of interest" description="Disordered" evidence="2">
    <location>
        <begin position="232"/>
        <end position="253"/>
    </location>
</feature>
<gene>
    <name evidence="4" type="ORF">CTEN210_17042</name>
</gene>
<feature type="region of interest" description="Disordered" evidence="2">
    <location>
        <begin position="1255"/>
        <end position="1293"/>
    </location>
</feature>
<comment type="caution">
    <text evidence="4">The sequence shown here is derived from an EMBL/GenBank/DDBJ whole genome shotgun (WGS) entry which is preliminary data.</text>
</comment>
<keyword evidence="5" id="KW-1185">Reference proteome</keyword>
<name>A0AAD3D9V7_9STRA</name>
<protein>
    <submittedName>
        <fullName evidence="4">Uncharacterized protein</fullName>
    </submittedName>
</protein>
<feature type="chain" id="PRO_5042155958" evidence="3">
    <location>
        <begin position="20"/>
        <end position="1293"/>
    </location>
</feature>
<sequence>MRVQKSALIVLLSLNTASCWTIHLPTFHEQRRTSIIPLFAAVFDRSNGDITKQQRMSIERQIELDVEQAVEKFMDLYKVEVEEHSAKWKSHVGRKVEDSSGTSTIEVKEESKSSGDSSTTTTKTTSSLKFSFAVAPRPHPDNTLDSVYFKNDQELPKALNSFEAMVETEVDQSSLETNDTVDKAKVKKNDQTPVELPTNQSSKAYIGNSNVHNDGNDEVTVPFVPTSVAEHIAAGGKNDKEKDNKASREAKRGTSDDLARYALKTAKIKSILDESKENMVRGKRMQIETEALERQQQVINEFSEMTSQATRKAQDVAEQIKDAKEKVKEALLAAKKRSELFEGNQRELLMKRYEIDLAELNQQKSTQAELKQGELLKQISEYEKDTRLLAAEARATQVLQEVKQRAAQYERNQRALLEKRIEIDLILKDRARSIRIEANQRALLIARLQYEAKMRLLKITSLQEEGETQEEVDTWVQGKRSDASRPTFLGDVVKKEDTTASDTLHLQYNDHDKSTRSLASQSEKQATSLPYFLDEVPTSKTTYDSIETASLSSTDLPTILEQQETESISEDIQETPAPAMNDGSVSSFLDNIAISKTTYDSIETASLSSTDLPTILEQQETESISEDIQETPAPAMNDGSVSSFLDNIATSKTTYDSIETASLSSTDLPTILEQQETESISEDIQETPAPAMNDGSVSSFLDNIAISKTTYDSIETASLSSTDLPTILEQQETESISEDIQETPAPAMNDGSVSSFLDNIATSKTTYDSIETASLSSTDLPTILEQQETESISEDIQETPAPAMNDGSVSSFLDNIATSKTTYDSIETASLSSTDLPTILEQQETESISEDIQETPAPAMNDGSVSSFLDNIATSKTAYSIIKTDKITGDVLTKLLTEEDYRKIEMIDTEKEETELSNRDTKDCIFDNKDTPDTTSHSEELLSEDNLSIFDKEKEEYDGMIQYPPIKNVEGETKGSATSFLDEIATSKSTYDRMVNRATPDNGYKVNSDDIVRILEETAEDIGMNDPGDNYMEICDDIKKILEEAESIVDKIDLPSSPDLTEEVINNCEDQGANDISNDSEDITSILKEAEDLAAEIECILREQENFGPSEQMKREINPVLVGGDSDETQSEFEWAMLKHEQEMKQILSINVSEHDLFSKIEGPDMDKTFEEMMLEMNENYIKENDQIKAGLDTKQVGVQETSKEKGIESTIESSNSGLEANGIDASKRDMETGTFATEFAQAMQQHQNDMEIFKSQAGSISQKNDDSSHLSQFEIEMLKHRSEMDDFKSKST</sequence>
<evidence type="ECO:0000313" key="4">
    <source>
        <dbReference type="EMBL" id="GFH60566.1"/>
    </source>
</evidence>
<dbReference type="Proteomes" id="UP001054902">
    <property type="component" value="Unassembled WGS sequence"/>
</dbReference>
<feature type="compositionally biased region" description="Basic and acidic residues" evidence="2">
    <location>
        <begin position="1277"/>
        <end position="1293"/>
    </location>
</feature>
<keyword evidence="1" id="KW-0175">Coiled coil</keyword>
<evidence type="ECO:0000313" key="5">
    <source>
        <dbReference type="Proteomes" id="UP001054902"/>
    </source>
</evidence>
<feature type="compositionally biased region" description="Basic and acidic residues" evidence="2">
    <location>
        <begin position="237"/>
        <end position="253"/>
    </location>
</feature>
<organism evidence="4 5">
    <name type="scientific">Chaetoceros tenuissimus</name>
    <dbReference type="NCBI Taxonomy" id="426638"/>
    <lineage>
        <taxon>Eukaryota</taxon>
        <taxon>Sar</taxon>
        <taxon>Stramenopiles</taxon>
        <taxon>Ochrophyta</taxon>
        <taxon>Bacillariophyta</taxon>
        <taxon>Coscinodiscophyceae</taxon>
        <taxon>Chaetocerotophycidae</taxon>
        <taxon>Chaetocerotales</taxon>
        <taxon>Chaetocerotaceae</taxon>
        <taxon>Chaetoceros</taxon>
    </lineage>
</organism>
<evidence type="ECO:0000256" key="1">
    <source>
        <dbReference type="SAM" id="Coils"/>
    </source>
</evidence>
<feature type="compositionally biased region" description="Low complexity" evidence="2">
    <location>
        <begin position="114"/>
        <end position="126"/>
    </location>
</feature>
<keyword evidence="3" id="KW-0732">Signal</keyword>
<feature type="coiled-coil region" evidence="1">
    <location>
        <begin position="306"/>
        <end position="419"/>
    </location>
</feature>
<reference evidence="4 5" key="1">
    <citation type="journal article" date="2021" name="Sci. Rep.">
        <title>The genome of the diatom Chaetoceros tenuissimus carries an ancient integrated fragment of an extant virus.</title>
        <authorList>
            <person name="Hongo Y."/>
            <person name="Kimura K."/>
            <person name="Takaki Y."/>
            <person name="Yoshida Y."/>
            <person name="Baba S."/>
            <person name="Kobayashi G."/>
            <person name="Nagasaki K."/>
            <person name="Hano T."/>
            <person name="Tomaru Y."/>
        </authorList>
    </citation>
    <scope>NUCLEOTIDE SEQUENCE [LARGE SCALE GENOMIC DNA]</scope>
    <source>
        <strain evidence="4 5">NIES-3715</strain>
    </source>
</reference>
<dbReference type="EMBL" id="BLLK01000069">
    <property type="protein sequence ID" value="GFH60566.1"/>
    <property type="molecule type" value="Genomic_DNA"/>
</dbReference>
<feature type="region of interest" description="Disordered" evidence="2">
    <location>
        <begin position="1203"/>
        <end position="1222"/>
    </location>
</feature>
<feature type="region of interest" description="Disordered" evidence="2">
    <location>
        <begin position="88"/>
        <end position="126"/>
    </location>
</feature>